<evidence type="ECO:0000313" key="4">
    <source>
        <dbReference type="EMBL" id="MZK18221.1"/>
    </source>
</evidence>
<evidence type="ECO:0000313" key="6">
    <source>
        <dbReference type="Proteomes" id="UP000446719"/>
    </source>
</evidence>
<accession>A0A173RSH9</accession>
<organism evidence="2 5">
    <name type="scientific">Dorea longicatena</name>
    <dbReference type="NCBI Taxonomy" id="88431"/>
    <lineage>
        <taxon>Bacteria</taxon>
        <taxon>Bacillati</taxon>
        <taxon>Bacillota</taxon>
        <taxon>Clostridia</taxon>
        <taxon>Lachnospirales</taxon>
        <taxon>Lachnospiraceae</taxon>
        <taxon>Dorea</taxon>
    </lineage>
</organism>
<evidence type="ECO:0000313" key="2">
    <source>
        <dbReference type="EMBL" id="CUM80706.1"/>
    </source>
</evidence>
<dbReference type="Proteomes" id="UP000449249">
    <property type="component" value="Unassembled WGS sequence"/>
</dbReference>
<dbReference type="EMBL" id="WWSB01000010">
    <property type="protein sequence ID" value="MZK18221.1"/>
    <property type="molecule type" value="Genomic_DNA"/>
</dbReference>
<evidence type="ECO:0000313" key="7">
    <source>
        <dbReference type="Proteomes" id="UP000449249"/>
    </source>
</evidence>
<feature type="transmembrane region" description="Helical" evidence="1">
    <location>
        <begin position="25"/>
        <end position="52"/>
    </location>
</feature>
<evidence type="ECO:0008006" key="8">
    <source>
        <dbReference type="Google" id="ProtNLM"/>
    </source>
</evidence>
<dbReference type="AlphaFoldDB" id="A0A173RSH9"/>
<evidence type="ECO:0000256" key="1">
    <source>
        <dbReference type="SAM" id="Phobius"/>
    </source>
</evidence>
<keyword evidence="1" id="KW-1133">Transmembrane helix</keyword>
<dbReference type="InterPro" id="IPR046088">
    <property type="entry name" value="DUF6106"/>
</dbReference>
<evidence type="ECO:0000313" key="5">
    <source>
        <dbReference type="Proteomes" id="UP000095597"/>
    </source>
</evidence>
<dbReference type="EMBL" id="WWSH01000010">
    <property type="protein sequence ID" value="MZK11081.1"/>
    <property type="molecule type" value="Genomic_DNA"/>
</dbReference>
<proteinExistence type="predicted"/>
<sequence length="163" mass="18572">MDDFYTEQLIKKQADSKDTLKKVGLIALTVVSVLLVFVIPVGIILPVVMIVIDVLMFRNLNVEYEYVFVNGDLDIDKIMNKARRKRMFSVDADQMELLAPVGAVELMQYKKIKTYDYTSGKKDAKIYALIASNKGEVCKVLFEPNETIVEGFFVKAPRKVIRK</sequence>
<keyword evidence="1" id="KW-0472">Membrane</keyword>
<dbReference type="OrthoDB" id="2062630at2"/>
<dbReference type="Proteomes" id="UP000446719">
    <property type="component" value="Unassembled WGS sequence"/>
</dbReference>
<evidence type="ECO:0000313" key="3">
    <source>
        <dbReference type="EMBL" id="MZK11081.1"/>
    </source>
</evidence>
<dbReference type="Proteomes" id="UP000095597">
    <property type="component" value="Unassembled WGS sequence"/>
</dbReference>
<protein>
    <recommendedName>
        <fullName evidence="8">Bacterial Pleckstrin homology domain-containing protein</fullName>
    </recommendedName>
</protein>
<dbReference type="EMBL" id="CYXO01000003">
    <property type="protein sequence ID" value="CUM80706.1"/>
    <property type="molecule type" value="Genomic_DNA"/>
</dbReference>
<keyword evidence="1" id="KW-0812">Transmembrane</keyword>
<dbReference type="RefSeq" id="WP_022415149.1">
    <property type="nucleotide sequence ID" value="NZ_CAXSPU010000016.1"/>
</dbReference>
<gene>
    <name evidence="2" type="ORF">ERS852573_00611</name>
    <name evidence="4" type="ORF">GT565_08870</name>
    <name evidence="3" type="ORF">GT576_12195</name>
</gene>
<dbReference type="Pfam" id="PF19601">
    <property type="entry name" value="DUF6106"/>
    <property type="match status" value="1"/>
</dbReference>
<reference evidence="6 7" key="2">
    <citation type="journal article" date="2019" name="Nat. Med.">
        <title>A library of human gut bacterial isolates paired with longitudinal multiomics data enables mechanistic microbiome research.</title>
        <authorList>
            <person name="Poyet M."/>
            <person name="Groussin M."/>
            <person name="Gibbons S.M."/>
            <person name="Avila-Pacheco J."/>
            <person name="Jiang X."/>
            <person name="Kearney S.M."/>
            <person name="Perrotta A.R."/>
            <person name="Berdy B."/>
            <person name="Zhao S."/>
            <person name="Lieberman T.D."/>
            <person name="Swanson P.K."/>
            <person name="Smith M."/>
            <person name="Roesemann S."/>
            <person name="Alexander J.E."/>
            <person name="Rich S.A."/>
            <person name="Livny J."/>
            <person name="Vlamakis H."/>
            <person name="Clish C."/>
            <person name="Bullock K."/>
            <person name="Deik A."/>
            <person name="Scott J."/>
            <person name="Pierce K.A."/>
            <person name="Xavier R.J."/>
            <person name="Alm E.J."/>
        </authorList>
    </citation>
    <scope>NUCLEOTIDE SEQUENCE [LARGE SCALE GENOMIC DNA]</scope>
    <source>
        <strain evidence="3 7">BIOML-A1</strain>
        <strain evidence="4 6">BIOML-A7</strain>
    </source>
</reference>
<reference evidence="2 5" key="1">
    <citation type="submission" date="2015-09" db="EMBL/GenBank/DDBJ databases">
        <authorList>
            <consortium name="Pathogen Informatics"/>
        </authorList>
    </citation>
    <scope>NUCLEOTIDE SEQUENCE [LARGE SCALE GENOMIC DNA]</scope>
    <source>
        <strain evidence="2 5">2789STDY5834961</strain>
    </source>
</reference>
<name>A0A173RSH9_9FIRM</name>